<evidence type="ECO:0000313" key="7">
    <source>
        <dbReference type="Ensembl" id="ENSSDUP00000020050.1"/>
    </source>
</evidence>
<dbReference type="AlphaFoldDB" id="A0A3B4UQL0"/>
<keyword evidence="4 5" id="KW-0238">DNA-binding</keyword>
<feature type="domain" description="THAP-type" evidence="6">
    <location>
        <begin position="1"/>
        <end position="73"/>
    </location>
</feature>
<dbReference type="InterPro" id="IPR038441">
    <property type="entry name" value="THAP_Znf_sf"/>
</dbReference>
<evidence type="ECO:0000256" key="3">
    <source>
        <dbReference type="ARBA" id="ARBA00022833"/>
    </source>
</evidence>
<dbReference type="Ensembl" id="ENSSDUT00000020403.1">
    <property type="protein sequence ID" value="ENSSDUP00000020050.1"/>
    <property type="gene ID" value="ENSSDUG00000014587.1"/>
</dbReference>
<dbReference type="InterPro" id="IPR052224">
    <property type="entry name" value="THAP_domain_protein"/>
</dbReference>
<reference evidence="7" key="2">
    <citation type="submission" date="2025-09" db="UniProtKB">
        <authorList>
            <consortium name="Ensembl"/>
        </authorList>
    </citation>
    <scope>IDENTIFICATION</scope>
</reference>
<accession>A0A3B4UQL0</accession>
<evidence type="ECO:0000259" key="6">
    <source>
        <dbReference type="PROSITE" id="PS50950"/>
    </source>
</evidence>
<dbReference type="PANTHER" id="PTHR46927">
    <property type="entry name" value="AGAP005574-PA"/>
    <property type="match status" value="1"/>
</dbReference>
<evidence type="ECO:0000256" key="1">
    <source>
        <dbReference type="ARBA" id="ARBA00022723"/>
    </source>
</evidence>
<proteinExistence type="predicted"/>
<dbReference type="Pfam" id="PF05485">
    <property type="entry name" value="THAP"/>
    <property type="match status" value="1"/>
</dbReference>
<keyword evidence="8" id="KW-1185">Reference proteome</keyword>
<keyword evidence="3" id="KW-0862">Zinc</keyword>
<evidence type="ECO:0000256" key="4">
    <source>
        <dbReference type="ARBA" id="ARBA00023125"/>
    </source>
</evidence>
<reference evidence="7" key="1">
    <citation type="submission" date="2025-08" db="UniProtKB">
        <authorList>
            <consortium name="Ensembl"/>
        </authorList>
    </citation>
    <scope>IDENTIFICATION</scope>
</reference>
<dbReference type="OMA" id="RWITAIH"/>
<dbReference type="InterPro" id="IPR006612">
    <property type="entry name" value="THAP_Znf"/>
</dbReference>
<dbReference type="PANTHER" id="PTHR46927:SF3">
    <property type="entry name" value="THAP-TYPE DOMAIN-CONTAINING PROTEIN"/>
    <property type="match status" value="1"/>
</dbReference>
<keyword evidence="1" id="KW-0479">Metal-binding</keyword>
<sequence length="73" mass="8571">MVISCCAVGCTNRQGTTNIAFYHTPKDMERRKRWITAIHQKNWEPSKHTRLCSAHFVQGYSFICVTKHQAIWF</sequence>
<dbReference type="Proteomes" id="UP000261420">
    <property type="component" value="Unplaced"/>
</dbReference>
<dbReference type="Gene3D" id="6.20.210.20">
    <property type="entry name" value="THAP domain"/>
    <property type="match status" value="1"/>
</dbReference>
<protein>
    <recommendedName>
        <fullName evidence="6">THAP-type domain-containing protein</fullName>
    </recommendedName>
</protein>
<organism evidence="7 8">
    <name type="scientific">Seriola dumerili</name>
    <name type="common">Greater amberjack</name>
    <name type="synonym">Caranx dumerili</name>
    <dbReference type="NCBI Taxonomy" id="41447"/>
    <lineage>
        <taxon>Eukaryota</taxon>
        <taxon>Metazoa</taxon>
        <taxon>Chordata</taxon>
        <taxon>Craniata</taxon>
        <taxon>Vertebrata</taxon>
        <taxon>Euteleostomi</taxon>
        <taxon>Actinopterygii</taxon>
        <taxon>Neopterygii</taxon>
        <taxon>Teleostei</taxon>
        <taxon>Neoteleostei</taxon>
        <taxon>Acanthomorphata</taxon>
        <taxon>Carangaria</taxon>
        <taxon>Carangiformes</taxon>
        <taxon>Carangidae</taxon>
        <taxon>Seriola</taxon>
    </lineage>
</organism>
<name>A0A3B4UQL0_SERDU</name>
<dbReference type="GeneTree" id="ENSGT01060000248802"/>
<dbReference type="SUPFAM" id="SSF57716">
    <property type="entry name" value="Glucocorticoid receptor-like (DNA-binding domain)"/>
    <property type="match status" value="1"/>
</dbReference>
<evidence type="ECO:0000256" key="2">
    <source>
        <dbReference type="ARBA" id="ARBA00022771"/>
    </source>
</evidence>
<evidence type="ECO:0000313" key="8">
    <source>
        <dbReference type="Proteomes" id="UP000261420"/>
    </source>
</evidence>
<dbReference type="GO" id="GO:0008270">
    <property type="term" value="F:zinc ion binding"/>
    <property type="evidence" value="ECO:0007669"/>
    <property type="project" value="UniProtKB-KW"/>
</dbReference>
<dbReference type="GO" id="GO:0003677">
    <property type="term" value="F:DNA binding"/>
    <property type="evidence" value="ECO:0007669"/>
    <property type="project" value="UniProtKB-UniRule"/>
</dbReference>
<evidence type="ECO:0000256" key="5">
    <source>
        <dbReference type="PROSITE-ProRule" id="PRU00309"/>
    </source>
</evidence>
<keyword evidence="2 5" id="KW-0863">Zinc-finger</keyword>
<dbReference type="PROSITE" id="PS50950">
    <property type="entry name" value="ZF_THAP"/>
    <property type="match status" value="1"/>
</dbReference>